<dbReference type="GO" id="GO:0000155">
    <property type="term" value="F:phosphorelay sensor kinase activity"/>
    <property type="evidence" value="ECO:0007669"/>
    <property type="project" value="TreeGrafter"/>
</dbReference>
<evidence type="ECO:0000313" key="6">
    <source>
        <dbReference type="EMBL" id="EMG10433.1"/>
    </source>
</evidence>
<dbReference type="InterPro" id="IPR005467">
    <property type="entry name" value="His_kinase_dom"/>
</dbReference>
<evidence type="ECO:0000256" key="1">
    <source>
        <dbReference type="ARBA" id="ARBA00000085"/>
    </source>
</evidence>
<dbReference type="GO" id="GO:0009927">
    <property type="term" value="F:histidine phosphotransfer kinase activity"/>
    <property type="evidence" value="ECO:0007669"/>
    <property type="project" value="TreeGrafter"/>
</dbReference>
<organism evidence="6 7">
    <name type="scientific">Leptospira interrogans serovar Grippotyphosa str. LT2186</name>
    <dbReference type="NCBI Taxonomy" id="1001599"/>
    <lineage>
        <taxon>Bacteria</taxon>
        <taxon>Pseudomonadati</taxon>
        <taxon>Spirochaetota</taxon>
        <taxon>Spirochaetia</taxon>
        <taxon>Leptospirales</taxon>
        <taxon>Leptospiraceae</taxon>
        <taxon>Leptospira</taxon>
    </lineage>
</organism>
<dbReference type="Gene3D" id="3.30.565.10">
    <property type="entry name" value="Histidine kinase-like ATPase, C-terminal domain"/>
    <property type="match status" value="1"/>
</dbReference>
<dbReference type="BioCyc" id="LINT1001599:G11K9-3525-MONOMER"/>
<dbReference type="EMBL" id="AFME02000257">
    <property type="protein sequence ID" value="EMG10433.1"/>
    <property type="molecule type" value="Genomic_DNA"/>
</dbReference>
<evidence type="ECO:0000256" key="4">
    <source>
        <dbReference type="ARBA" id="ARBA00022777"/>
    </source>
</evidence>
<dbReference type="InterPro" id="IPR003594">
    <property type="entry name" value="HATPase_dom"/>
</dbReference>
<comment type="catalytic activity">
    <reaction evidence="1">
        <text>ATP + protein L-histidine = ADP + protein N-phospho-L-histidine.</text>
        <dbReference type="EC" id="2.7.13.3"/>
    </reaction>
</comment>
<evidence type="ECO:0000256" key="2">
    <source>
        <dbReference type="ARBA" id="ARBA00012438"/>
    </source>
</evidence>
<dbReference type="Pfam" id="PF02518">
    <property type="entry name" value="HATPase_c"/>
    <property type="match status" value="1"/>
</dbReference>
<proteinExistence type="predicted"/>
<evidence type="ECO:0000313" key="7">
    <source>
        <dbReference type="Proteomes" id="UP000011776"/>
    </source>
</evidence>
<evidence type="ECO:0000256" key="3">
    <source>
        <dbReference type="ARBA" id="ARBA00022679"/>
    </source>
</evidence>
<dbReference type="SUPFAM" id="SSF55874">
    <property type="entry name" value="ATPase domain of HSP90 chaperone/DNA topoisomerase II/histidine kinase"/>
    <property type="match status" value="1"/>
</dbReference>
<dbReference type="Proteomes" id="UP000011776">
    <property type="component" value="Unassembled WGS sequence"/>
</dbReference>
<dbReference type="PANTHER" id="PTHR43047">
    <property type="entry name" value="TWO-COMPONENT HISTIDINE PROTEIN KINASE"/>
    <property type="match status" value="1"/>
</dbReference>
<sequence>MGDKRRITQVLSNLISNAVKFTDSGKIQIRAFSEKIETKIEYKIQVIDSGIGIPREKLICYFKNFFNSIRAFQENTVELV</sequence>
<keyword evidence="4" id="KW-0418">Kinase</keyword>
<comment type="caution">
    <text evidence="6">The sequence shown here is derived from an EMBL/GenBank/DDBJ whole genome shotgun (WGS) entry which is preliminary data.</text>
</comment>
<dbReference type="PANTHER" id="PTHR43047:SF68">
    <property type="entry name" value="HISTIDINE KINASE 5"/>
    <property type="match status" value="1"/>
</dbReference>
<protein>
    <recommendedName>
        <fullName evidence="2">histidine kinase</fullName>
        <ecNumber evidence="2">2.7.13.3</ecNumber>
    </recommendedName>
</protein>
<name>M3GUR7_LEPIR</name>
<evidence type="ECO:0000259" key="5">
    <source>
        <dbReference type="PROSITE" id="PS50109"/>
    </source>
</evidence>
<reference evidence="6 7" key="1">
    <citation type="submission" date="2013-02" db="EMBL/GenBank/DDBJ databases">
        <authorList>
            <person name="Harkins D.M."/>
            <person name="Durkin A.S."/>
            <person name="Brinkac L.M."/>
            <person name="Haft D.H."/>
            <person name="Selengut J.D."/>
            <person name="Sanka R."/>
            <person name="DePew J."/>
            <person name="Purushe J."/>
            <person name="Tulsiani S.M."/>
            <person name="Graham G.C."/>
            <person name="Burns M.-A."/>
            <person name="Dohnt M.F."/>
            <person name="Smythe L.D."/>
            <person name="McKay D.B."/>
            <person name="Craig S.B."/>
            <person name="Vinetz J.M."/>
            <person name="Sutton G.G."/>
            <person name="Nierman W.C."/>
            <person name="Fouts D.E."/>
        </authorList>
    </citation>
    <scope>NUCLEOTIDE SEQUENCE [LARGE SCALE GENOMIC DNA]</scope>
    <source>
        <strain evidence="6 7">LT2186</strain>
    </source>
</reference>
<dbReference type="GO" id="GO:0005886">
    <property type="term" value="C:plasma membrane"/>
    <property type="evidence" value="ECO:0007669"/>
    <property type="project" value="TreeGrafter"/>
</dbReference>
<dbReference type="InterPro" id="IPR036890">
    <property type="entry name" value="HATPase_C_sf"/>
</dbReference>
<dbReference type="EC" id="2.7.13.3" evidence="2"/>
<dbReference type="AlphaFoldDB" id="M3GUR7"/>
<accession>M3GUR7</accession>
<gene>
    <name evidence="6" type="ORF">LEP1GSC151_5424</name>
</gene>
<feature type="domain" description="Histidine kinase" evidence="5">
    <location>
        <begin position="1"/>
        <end position="80"/>
    </location>
</feature>
<dbReference type="PROSITE" id="PS50109">
    <property type="entry name" value="HIS_KIN"/>
    <property type="match status" value="1"/>
</dbReference>
<keyword evidence="3" id="KW-0808">Transferase</keyword>